<dbReference type="EMBL" id="JBAPLU010000018">
    <property type="protein sequence ID" value="MEI4273234.1"/>
    <property type="molecule type" value="Genomic_DNA"/>
</dbReference>
<name>A0ABU8DWQ8_9ACTN</name>
<evidence type="ECO:0000313" key="5">
    <source>
        <dbReference type="Proteomes" id="UP001361570"/>
    </source>
</evidence>
<comment type="caution">
    <text evidence="4">The sequence shown here is derived from an EMBL/GenBank/DDBJ whole genome shotgun (WGS) entry which is preliminary data.</text>
</comment>
<feature type="signal peptide" evidence="3">
    <location>
        <begin position="1"/>
        <end position="39"/>
    </location>
</feature>
<keyword evidence="3" id="KW-0732">Signal</keyword>
<feature type="chain" id="PRO_5046316734" description="IPT/TIG domain-containing protein" evidence="3">
    <location>
        <begin position="40"/>
        <end position="384"/>
    </location>
</feature>
<evidence type="ECO:0000256" key="3">
    <source>
        <dbReference type="SAM" id="SignalP"/>
    </source>
</evidence>
<accession>A0ABU8DWQ8</accession>
<sequence length="384" mass="36918">MQSATTGVSPVRPATLLLAGAVALLAVVAGVAFAVPALAAPDAGSETTTSSAAAAVDPARPTARLVHGPNCSDGYVRVEVTNGTADHTVTLQYDGADVGTAVTLAPGEETLLEGPEVDGGERVDVQVAVSGGDGAESPLPLGDYTRPTQADCDAAGNPQPTSSAPPSTPSSTSPSTSPSTTRPTTPTTTSPSTPSTASPSTGGPSATSTAPPASSSTGPSTPSTTPRPTTGAPSTSAGTGTTGAGSATSPPGGAASAGQVAPGSVVTIRGTGFTPGEPVTVTLVGAAAPLATVTADEQGRVEAVVQIPQDVVLGPAVVQLVGEESAAATQVALDVAARDSAPVTGSTPWPLVAAGLVLLAVAAALVAATRRPRPDDWQPPAGSA</sequence>
<feature type="region of interest" description="Disordered" evidence="1">
    <location>
        <begin position="130"/>
        <end position="259"/>
    </location>
</feature>
<evidence type="ECO:0000313" key="4">
    <source>
        <dbReference type="EMBL" id="MEI4273234.1"/>
    </source>
</evidence>
<keyword evidence="2" id="KW-0472">Membrane</keyword>
<organism evidence="4 5">
    <name type="scientific">Klenkia sesuvii</name>
    <dbReference type="NCBI Taxonomy" id="3103137"/>
    <lineage>
        <taxon>Bacteria</taxon>
        <taxon>Bacillati</taxon>
        <taxon>Actinomycetota</taxon>
        <taxon>Actinomycetes</taxon>
        <taxon>Geodermatophilales</taxon>
        <taxon>Geodermatophilaceae</taxon>
        <taxon>Klenkia</taxon>
    </lineage>
</organism>
<evidence type="ECO:0000256" key="2">
    <source>
        <dbReference type="SAM" id="Phobius"/>
    </source>
</evidence>
<keyword evidence="2" id="KW-0812">Transmembrane</keyword>
<feature type="transmembrane region" description="Helical" evidence="2">
    <location>
        <begin position="349"/>
        <end position="368"/>
    </location>
</feature>
<dbReference type="RefSeq" id="WP_336405356.1">
    <property type="nucleotide sequence ID" value="NZ_JBAPLU010000018.1"/>
</dbReference>
<reference evidence="4 5" key="1">
    <citation type="submission" date="2024-03" db="EMBL/GenBank/DDBJ databases">
        <title>Draft genome sequence of Klenkia sp. LSe6-5.</title>
        <authorList>
            <person name="Duangmal K."/>
            <person name="Chantavorakit T."/>
        </authorList>
    </citation>
    <scope>NUCLEOTIDE SEQUENCE [LARGE SCALE GENOMIC DNA]</scope>
    <source>
        <strain evidence="4 5">LSe6-5</strain>
    </source>
</reference>
<protein>
    <recommendedName>
        <fullName evidence="6">IPT/TIG domain-containing protein</fullName>
    </recommendedName>
</protein>
<dbReference type="Proteomes" id="UP001361570">
    <property type="component" value="Unassembled WGS sequence"/>
</dbReference>
<feature type="compositionally biased region" description="Low complexity" evidence="1">
    <location>
        <begin position="160"/>
        <end position="258"/>
    </location>
</feature>
<keyword evidence="5" id="KW-1185">Reference proteome</keyword>
<keyword evidence="2" id="KW-1133">Transmembrane helix</keyword>
<gene>
    <name evidence="4" type="ORF">TEK04_16030</name>
</gene>
<evidence type="ECO:0008006" key="6">
    <source>
        <dbReference type="Google" id="ProtNLM"/>
    </source>
</evidence>
<proteinExistence type="predicted"/>
<evidence type="ECO:0000256" key="1">
    <source>
        <dbReference type="SAM" id="MobiDB-lite"/>
    </source>
</evidence>